<feature type="region of interest" description="Disordered" evidence="2">
    <location>
        <begin position="1"/>
        <end position="27"/>
    </location>
</feature>
<feature type="compositionally biased region" description="Acidic residues" evidence="2">
    <location>
        <begin position="59"/>
        <end position="77"/>
    </location>
</feature>
<dbReference type="InterPro" id="IPR026523">
    <property type="entry name" value="PNMA"/>
</dbReference>
<evidence type="ECO:0000259" key="3">
    <source>
        <dbReference type="Pfam" id="PF14893"/>
    </source>
</evidence>
<dbReference type="Pfam" id="PF14893">
    <property type="entry name" value="PNMA"/>
    <property type="match status" value="1"/>
</dbReference>
<feature type="compositionally biased region" description="Basic and acidic residues" evidence="2">
    <location>
        <begin position="307"/>
        <end position="328"/>
    </location>
</feature>
<feature type="region of interest" description="Disordered" evidence="2">
    <location>
        <begin position="52"/>
        <end position="78"/>
    </location>
</feature>
<evidence type="ECO:0000256" key="1">
    <source>
        <dbReference type="SAM" id="Coils"/>
    </source>
</evidence>
<comment type="caution">
    <text evidence="4">The sequence shown here is derived from an EMBL/GenBank/DDBJ whole genome shotgun (WGS) entry which is preliminary data.</text>
</comment>
<name>A0A9D4LYT9_DREPO</name>
<reference evidence="4" key="1">
    <citation type="journal article" date="2019" name="bioRxiv">
        <title>The Genome of the Zebra Mussel, Dreissena polymorpha: A Resource for Invasive Species Research.</title>
        <authorList>
            <person name="McCartney M.A."/>
            <person name="Auch B."/>
            <person name="Kono T."/>
            <person name="Mallez S."/>
            <person name="Zhang Y."/>
            <person name="Obille A."/>
            <person name="Becker A."/>
            <person name="Abrahante J.E."/>
            <person name="Garbe J."/>
            <person name="Badalamenti J.P."/>
            <person name="Herman A."/>
            <person name="Mangelson H."/>
            <person name="Liachko I."/>
            <person name="Sullivan S."/>
            <person name="Sone E.D."/>
            <person name="Koren S."/>
            <person name="Silverstein K.A.T."/>
            <person name="Beckman K.B."/>
            <person name="Gohl D.M."/>
        </authorList>
    </citation>
    <scope>NUCLEOTIDE SEQUENCE</scope>
    <source>
        <strain evidence="4">Duluth1</strain>
        <tissue evidence="4">Whole animal</tissue>
    </source>
</reference>
<evidence type="ECO:0000313" key="4">
    <source>
        <dbReference type="EMBL" id="KAH3866434.1"/>
    </source>
</evidence>
<gene>
    <name evidence="4" type="ORF">DPMN_029497</name>
</gene>
<dbReference type="AlphaFoldDB" id="A0A9D4LYT9"/>
<feature type="compositionally biased region" description="Basic and acidic residues" evidence="2">
    <location>
        <begin position="714"/>
        <end position="729"/>
    </location>
</feature>
<reference evidence="4" key="2">
    <citation type="submission" date="2020-11" db="EMBL/GenBank/DDBJ databases">
        <authorList>
            <person name="McCartney M.A."/>
            <person name="Auch B."/>
            <person name="Kono T."/>
            <person name="Mallez S."/>
            <person name="Becker A."/>
            <person name="Gohl D.M."/>
            <person name="Silverstein K.A.T."/>
            <person name="Koren S."/>
            <person name="Bechman K.B."/>
            <person name="Herman A."/>
            <person name="Abrahante J.E."/>
            <person name="Garbe J."/>
        </authorList>
    </citation>
    <scope>NUCLEOTIDE SEQUENCE</scope>
    <source>
        <strain evidence="4">Duluth1</strain>
        <tissue evidence="4">Whole animal</tissue>
    </source>
</reference>
<keyword evidence="1" id="KW-0175">Coiled coil</keyword>
<sequence length="790" mass="93894">MEKSRISLASKEERRRKSEERKQMKERMEKEMQLLEQQRMLLMENRNRETIQQSNEMLNDSEEDEYEGECVEEEESVEQEKFGYTKYMSQELKDIEAVLLQKQKERNKLCSDGDIDEIMKSNERQRKRFFSENGVTRMSTVPDLGSFEKYQDDEIEETDSVLVDTSIKGYAVGGRFSYEQDPKREEMERKRDIMMKIRNKETREKEKITSENILEKLGLLDEDIENSIAEEIKKCEEDTEKAKRHLSSMVKLKKERKIFERQTRTQDEREGANPKLQKHVTFPDTPDKIKKIMKERYSNINETGSIYDKKSTEIKDENPFQNTRRELYQDELNDNEESENRSEERNKENKRPLYSEPAYSSEYREAMQKMKSRSRELDEIKKGQELELSKMLEQKRQFKIQRQKKLEEEAELQESIEELELKEKEIELNQLKASKLKMEMEAIRKDDECVKKNLKILRLRRCELLERIQLKKTSLETETKEKVKKPEPKIESGILKQDHVFVGKPFVPAFDGKNFEDWKIEVECLVKSKMYPEPLLTQGIRASLKGNTRRSLQSLNPSATSAELLEKLEEVYGSLKESDALMQDFYSSKQNPSESASDWGVRVENLFQKLVRKGEIDTSQRNTILKRKFWRGLYRDKLREAMRVSHESTDTFEIMRKKTRKEEEEMDSDSKVVSQNETEHSSKVHQPIRTIQNTKESKIDTVLNRMEALEREIQELKRDKSQGVKDRGGFFRGRSRFRGGRGEYRGRGRDGRDESQRRENKREPLKEKVDKQQQEQTNPEKSDKKEQLNE</sequence>
<feature type="compositionally biased region" description="Basic and acidic residues" evidence="2">
    <location>
        <begin position="362"/>
        <end position="378"/>
    </location>
</feature>
<feature type="region of interest" description="Disordered" evidence="2">
    <location>
        <begin position="658"/>
        <end position="686"/>
    </location>
</feature>
<feature type="region of interest" description="Disordered" evidence="2">
    <location>
        <begin position="255"/>
        <end position="378"/>
    </location>
</feature>
<keyword evidence="5" id="KW-1185">Reference proteome</keyword>
<dbReference type="InterPro" id="IPR048270">
    <property type="entry name" value="PNMA_C"/>
</dbReference>
<accession>A0A9D4LYT9</accession>
<evidence type="ECO:0000256" key="2">
    <source>
        <dbReference type="SAM" id="MobiDB-lite"/>
    </source>
</evidence>
<feature type="compositionally biased region" description="Basic and acidic residues" evidence="2">
    <location>
        <begin position="257"/>
        <end position="272"/>
    </location>
</feature>
<feature type="coiled-coil region" evidence="1">
    <location>
        <begin position="389"/>
        <end position="441"/>
    </location>
</feature>
<feature type="compositionally biased region" description="Basic and acidic residues" evidence="2">
    <location>
        <begin position="740"/>
        <end position="790"/>
    </location>
</feature>
<feature type="compositionally biased region" description="Basic and acidic residues" evidence="2">
    <location>
        <begin position="338"/>
        <end position="353"/>
    </location>
</feature>
<protein>
    <recommendedName>
        <fullName evidence="3">Paraneoplastic antigen Ma-like C-terminal domain-containing protein</fullName>
    </recommendedName>
</protein>
<feature type="compositionally biased region" description="Basic and acidic residues" evidence="2">
    <location>
        <begin position="285"/>
        <end position="297"/>
    </location>
</feature>
<feature type="domain" description="Paraneoplastic antigen Ma-like C-terminal" evidence="3">
    <location>
        <begin position="508"/>
        <end position="645"/>
    </location>
</feature>
<dbReference type="PANTHER" id="PTHR23095">
    <property type="entry name" value="PARANEOPLASTIC ANTIGEN"/>
    <property type="match status" value="1"/>
</dbReference>
<evidence type="ECO:0000313" key="5">
    <source>
        <dbReference type="Proteomes" id="UP000828390"/>
    </source>
</evidence>
<dbReference type="EMBL" id="JAIWYP010000002">
    <property type="protein sequence ID" value="KAH3866434.1"/>
    <property type="molecule type" value="Genomic_DNA"/>
</dbReference>
<feature type="region of interest" description="Disordered" evidence="2">
    <location>
        <begin position="714"/>
        <end position="790"/>
    </location>
</feature>
<organism evidence="4 5">
    <name type="scientific">Dreissena polymorpha</name>
    <name type="common">Zebra mussel</name>
    <name type="synonym">Mytilus polymorpha</name>
    <dbReference type="NCBI Taxonomy" id="45954"/>
    <lineage>
        <taxon>Eukaryota</taxon>
        <taxon>Metazoa</taxon>
        <taxon>Spiralia</taxon>
        <taxon>Lophotrochozoa</taxon>
        <taxon>Mollusca</taxon>
        <taxon>Bivalvia</taxon>
        <taxon>Autobranchia</taxon>
        <taxon>Heteroconchia</taxon>
        <taxon>Euheterodonta</taxon>
        <taxon>Imparidentia</taxon>
        <taxon>Neoheterodontei</taxon>
        <taxon>Myida</taxon>
        <taxon>Dreissenoidea</taxon>
        <taxon>Dreissenidae</taxon>
        <taxon>Dreissena</taxon>
    </lineage>
</organism>
<proteinExistence type="predicted"/>
<dbReference type="PANTHER" id="PTHR23095:SF17">
    <property type="entry name" value="PARANEOPLASTIC ANTIGEN MA1"/>
    <property type="match status" value="1"/>
</dbReference>
<dbReference type="Proteomes" id="UP000828390">
    <property type="component" value="Unassembled WGS sequence"/>
</dbReference>